<dbReference type="InterPro" id="IPR008271">
    <property type="entry name" value="Ser/Thr_kinase_AS"/>
</dbReference>
<keyword evidence="3" id="KW-0067">ATP-binding</keyword>
<name>A0A239T9R6_9FIRM</name>
<organism evidence="5 6">
    <name type="scientific">Megamonas hypermegale</name>
    <dbReference type="NCBI Taxonomy" id="158847"/>
    <lineage>
        <taxon>Bacteria</taxon>
        <taxon>Bacillati</taxon>
        <taxon>Bacillota</taxon>
        <taxon>Negativicutes</taxon>
        <taxon>Selenomonadales</taxon>
        <taxon>Selenomonadaceae</taxon>
        <taxon>Megamonas</taxon>
    </lineage>
</organism>
<feature type="domain" description="Protein kinase" evidence="4">
    <location>
        <begin position="12"/>
        <end position="302"/>
    </location>
</feature>
<gene>
    <name evidence="5" type="primary">pknB</name>
    <name evidence="5" type="ORF">SAMEA4364220_00176</name>
</gene>
<protein>
    <submittedName>
        <fullName evidence="5">Serine/threonine-protein kinase pknB</fullName>
        <ecNumber evidence="5">2.7.11.1</ecNumber>
    </submittedName>
</protein>
<evidence type="ECO:0000313" key="5">
    <source>
        <dbReference type="EMBL" id="SNU94242.1"/>
    </source>
</evidence>
<evidence type="ECO:0000256" key="3">
    <source>
        <dbReference type="ARBA" id="ARBA00022840"/>
    </source>
</evidence>
<dbReference type="EMBL" id="LT906446">
    <property type="protein sequence ID" value="SNU94242.1"/>
    <property type="molecule type" value="Genomic_DNA"/>
</dbReference>
<dbReference type="PROSITE" id="PS50011">
    <property type="entry name" value="PROTEIN_KINASE_DOM"/>
    <property type="match status" value="1"/>
</dbReference>
<dbReference type="eggNOG" id="COG0515">
    <property type="taxonomic scope" value="Bacteria"/>
</dbReference>
<dbReference type="GO" id="GO:0005524">
    <property type="term" value="F:ATP binding"/>
    <property type="evidence" value="ECO:0007669"/>
    <property type="project" value="UniProtKB-KW"/>
</dbReference>
<dbReference type="Pfam" id="PF00069">
    <property type="entry name" value="Pkinase"/>
    <property type="match status" value="1"/>
</dbReference>
<dbReference type="PANTHER" id="PTHR45832">
    <property type="entry name" value="SERINE/THREONINE-PROTEIN KINASE SAMKA-RELATED-RELATED"/>
    <property type="match status" value="1"/>
</dbReference>
<proteinExistence type="inferred from homology"/>
<keyword evidence="5" id="KW-0808">Transferase</keyword>
<dbReference type="PROSITE" id="PS00108">
    <property type="entry name" value="PROTEIN_KINASE_ST"/>
    <property type="match status" value="1"/>
</dbReference>
<dbReference type="EC" id="2.7.11.1" evidence="5"/>
<keyword evidence="2" id="KW-0547">Nucleotide-binding</keyword>
<dbReference type="CDD" id="cd14014">
    <property type="entry name" value="STKc_PknB_like"/>
    <property type="match status" value="1"/>
</dbReference>
<dbReference type="InterPro" id="IPR051931">
    <property type="entry name" value="PAK3-like"/>
</dbReference>
<dbReference type="PANTHER" id="PTHR45832:SF22">
    <property type="entry name" value="SERINE_THREONINE-PROTEIN KINASE SAMKA-RELATED"/>
    <property type="match status" value="1"/>
</dbReference>
<dbReference type="Gene3D" id="1.10.510.10">
    <property type="entry name" value="Transferase(Phosphotransferase) domain 1"/>
    <property type="match status" value="1"/>
</dbReference>
<keyword evidence="5" id="KW-0418">Kinase</keyword>
<reference evidence="5 6" key="1">
    <citation type="submission" date="2017-06" db="EMBL/GenBank/DDBJ databases">
        <authorList>
            <consortium name="Pathogen Informatics"/>
        </authorList>
    </citation>
    <scope>NUCLEOTIDE SEQUENCE [LARGE SCALE GENOMIC DNA]</scope>
    <source>
        <strain evidence="5 6">NCTC10570</strain>
    </source>
</reference>
<dbReference type="GO" id="GO:0004674">
    <property type="term" value="F:protein serine/threonine kinase activity"/>
    <property type="evidence" value="ECO:0007669"/>
    <property type="project" value="UniProtKB-EC"/>
</dbReference>
<evidence type="ECO:0000256" key="2">
    <source>
        <dbReference type="ARBA" id="ARBA00022741"/>
    </source>
</evidence>
<sequence length="523" mass="61902">MSSDVQLFLETCTKIDELSKSEKSKIVLVYSNITRLVYVVKYLKNDDLEKLHTLYKNLQTLHCKLIPKISYLYRDDVQLIVIEEFINGRTLADLLMEQKDFPDEEIKDILLQLCKGLSFLHKKDIIHQDIKPSNILLTNDDVVKLIDFDVARTYKYDQKYNTQYFGTKGYAAPEQYGWGQTDNRSDIYALGNTIQMLKPKSNLLRRIVHKALQFDPDNRYQSVNEIIDEVNGEYKYCFKELPLNEIEIMLKDKINLFKPKIPETKDYMFNKNDIDVSFPISLVNSYDFETQQEALQVAMEEFEQLMFSNMDTYIMDVLDYYKAHHLKKYCVYQSIDTNYYYSVNKKVEKLIEEVEGRFKLKFPDYIKIFEFIPEYTNFAGSEDRANFHLWQLKHIEETNYVAEIKLNFFNRTMADTTQRFIAYADEFLQTTIDIGENRIIKMKDGKKVVDTAYHFNIDKVCIKFMEEILNSTQKVLQNSSDLRGDVEGLIQKSYLPELKKALEKKTQEILYFLKRNNSIEKAY</sequence>
<keyword evidence="6" id="KW-1185">Reference proteome</keyword>
<dbReference type="InterPro" id="IPR011009">
    <property type="entry name" value="Kinase-like_dom_sf"/>
</dbReference>
<dbReference type="SUPFAM" id="SSF56112">
    <property type="entry name" value="Protein kinase-like (PK-like)"/>
    <property type="match status" value="1"/>
</dbReference>
<evidence type="ECO:0000259" key="4">
    <source>
        <dbReference type="PROSITE" id="PS50011"/>
    </source>
</evidence>
<dbReference type="InterPro" id="IPR000719">
    <property type="entry name" value="Prot_kinase_dom"/>
</dbReference>
<dbReference type="Proteomes" id="UP000215383">
    <property type="component" value="Chromosome 1"/>
</dbReference>
<dbReference type="AlphaFoldDB" id="A0A239T9R6"/>
<comment type="similarity">
    <text evidence="1">Belongs to the protein kinase superfamily. STE Ser/Thr protein kinase family. STE20 subfamily.</text>
</comment>
<accession>A0A239T9R6</accession>
<evidence type="ECO:0000313" key="6">
    <source>
        <dbReference type="Proteomes" id="UP000215383"/>
    </source>
</evidence>
<dbReference type="SMART" id="SM00220">
    <property type="entry name" value="S_TKc"/>
    <property type="match status" value="1"/>
</dbReference>
<evidence type="ECO:0000256" key="1">
    <source>
        <dbReference type="ARBA" id="ARBA00008874"/>
    </source>
</evidence>